<dbReference type="InterPro" id="IPR005594">
    <property type="entry name" value="YadA_C"/>
</dbReference>
<keyword evidence="5 8" id="KW-0732">Signal</keyword>
<feature type="chain" id="PRO_5019378705" evidence="8">
    <location>
        <begin position="25"/>
        <end position="216"/>
    </location>
</feature>
<reference evidence="10 11" key="1">
    <citation type="submission" date="2018-12" db="EMBL/GenBank/DDBJ databases">
        <authorList>
            <consortium name="Pathogen Informatics"/>
        </authorList>
    </citation>
    <scope>NUCLEOTIDE SEQUENCE [LARGE SCALE GENOMIC DNA]</scope>
    <source>
        <strain evidence="10 11">NCTC12871</strain>
    </source>
</reference>
<dbReference type="SUPFAM" id="SSF54523">
    <property type="entry name" value="Pili subunits"/>
    <property type="match status" value="1"/>
</dbReference>
<gene>
    <name evidence="10" type="primary">yadA_5</name>
    <name evidence="10" type="ORF">NCTC12871_01253</name>
</gene>
<feature type="domain" description="Trimeric autotransporter adhesin YadA-like C-terminal membrane anchor" evidence="9">
    <location>
        <begin position="156"/>
        <end position="216"/>
    </location>
</feature>
<evidence type="ECO:0000256" key="1">
    <source>
        <dbReference type="ARBA" id="ARBA00004241"/>
    </source>
</evidence>
<evidence type="ECO:0000256" key="4">
    <source>
        <dbReference type="ARBA" id="ARBA00022692"/>
    </source>
</evidence>
<dbReference type="GO" id="GO:0009279">
    <property type="term" value="C:cell outer membrane"/>
    <property type="evidence" value="ECO:0007669"/>
    <property type="project" value="UniProtKB-SubCell"/>
</dbReference>
<proteinExistence type="predicted"/>
<evidence type="ECO:0000256" key="8">
    <source>
        <dbReference type="SAM" id="SignalP"/>
    </source>
</evidence>
<dbReference type="Pfam" id="PF03895">
    <property type="entry name" value="YadA_anchor"/>
    <property type="match status" value="1"/>
</dbReference>
<dbReference type="RefSeq" id="WP_126599969.1">
    <property type="nucleotide sequence ID" value="NZ_LR134510.1"/>
</dbReference>
<dbReference type="EMBL" id="LR134510">
    <property type="protein sequence ID" value="VEJ09768.1"/>
    <property type="molecule type" value="Genomic_DNA"/>
</dbReference>
<name>A0A448TV11_9PAST</name>
<keyword evidence="6" id="KW-0472">Membrane</keyword>
<keyword evidence="11" id="KW-1185">Reference proteome</keyword>
<evidence type="ECO:0000256" key="3">
    <source>
        <dbReference type="ARBA" id="ARBA00022452"/>
    </source>
</evidence>
<dbReference type="AlphaFoldDB" id="A0A448TV11"/>
<dbReference type="OrthoDB" id="8607186at2"/>
<comment type="subcellular location">
    <subcellularLocation>
        <location evidence="2">Cell outer membrane</location>
    </subcellularLocation>
    <subcellularLocation>
        <location evidence="1">Cell surface</location>
    </subcellularLocation>
</comment>
<dbReference type="InterPro" id="IPR045584">
    <property type="entry name" value="Pilin-like"/>
</dbReference>
<dbReference type="GO" id="GO:0009986">
    <property type="term" value="C:cell surface"/>
    <property type="evidence" value="ECO:0007669"/>
    <property type="project" value="UniProtKB-SubCell"/>
</dbReference>
<dbReference type="Proteomes" id="UP000279799">
    <property type="component" value="Chromosome"/>
</dbReference>
<protein>
    <submittedName>
        <fullName evidence="10">YadA domain-containing protein</fullName>
    </submittedName>
</protein>
<evidence type="ECO:0000256" key="5">
    <source>
        <dbReference type="ARBA" id="ARBA00022729"/>
    </source>
</evidence>
<evidence type="ECO:0000313" key="10">
    <source>
        <dbReference type="EMBL" id="VEJ09768.1"/>
    </source>
</evidence>
<keyword evidence="7" id="KW-0998">Cell outer membrane</keyword>
<sequence length="216" mass="24077">MKCTLIKTTIAIVISMTVSGMSYAEQNQTASESQQNVSGNETLQTVKQKTAILKSLTKSAAEKSKRQEDLIKILKNKFSNYEQRFGHNEELLNKNYLGLMEHHNRINDNASYNSVNRGVIAQNTQAIKNNSRRIHNLDKREQRHMAQNAALAGLFQPYSIGRLNVTAAMGQYRSNNAIAFGAGYRFDNNLAVKAGFSMSTNAADDAAYNVGVNYEF</sequence>
<keyword evidence="3" id="KW-1134">Transmembrane beta strand</keyword>
<evidence type="ECO:0000256" key="2">
    <source>
        <dbReference type="ARBA" id="ARBA00004442"/>
    </source>
</evidence>
<keyword evidence="4" id="KW-0812">Transmembrane</keyword>
<dbReference type="Gene3D" id="3.30.1300.30">
    <property type="entry name" value="GSPII I/J protein-like"/>
    <property type="match status" value="1"/>
</dbReference>
<feature type="signal peptide" evidence="8">
    <location>
        <begin position="1"/>
        <end position="24"/>
    </location>
</feature>
<dbReference type="KEGG" id="adp:NCTC12871_01253"/>
<organism evidence="10 11">
    <name type="scientific">Actinobacillus delphinicola</name>
    <dbReference type="NCBI Taxonomy" id="51161"/>
    <lineage>
        <taxon>Bacteria</taxon>
        <taxon>Pseudomonadati</taxon>
        <taxon>Pseudomonadota</taxon>
        <taxon>Gammaproteobacteria</taxon>
        <taxon>Pasteurellales</taxon>
        <taxon>Pasteurellaceae</taxon>
        <taxon>Actinobacillus</taxon>
    </lineage>
</organism>
<evidence type="ECO:0000256" key="7">
    <source>
        <dbReference type="ARBA" id="ARBA00023237"/>
    </source>
</evidence>
<accession>A0A448TV11</accession>
<evidence type="ECO:0000313" key="11">
    <source>
        <dbReference type="Proteomes" id="UP000279799"/>
    </source>
</evidence>
<evidence type="ECO:0000259" key="9">
    <source>
        <dbReference type="Pfam" id="PF03895"/>
    </source>
</evidence>
<evidence type="ECO:0000256" key="6">
    <source>
        <dbReference type="ARBA" id="ARBA00023136"/>
    </source>
</evidence>